<dbReference type="SUPFAM" id="SSF52172">
    <property type="entry name" value="CheY-like"/>
    <property type="match status" value="1"/>
</dbReference>
<dbReference type="PROSITE" id="PS50930">
    <property type="entry name" value="HTH_LYTTR"/>
    <property type="match status" value="1"/>
</dbReference>
<protein>
    <submittedName>
        <fullName evidence="4">LytR/AlgR family response regulator transcription factor</fullName>
    </submittedName>
</protein>
<dbReference type="Gene3D" id="3.40.50.2300">
    <property type="match status" value="1"/>
</dbReference>
<dbReference type="Gene3D" id="2.40.50.1020">
    <property type="entry name" value="LytTr DNA-binding domain"/>
    <property type="match status" value="1"/>
</dbReference>
<dbReference type="SMART" id="SM00448">
    <property type="entry name" value="REC"/>
    <property type="match status" value="1"/>
</dbReference>
<feature type="domain" description="Response regulatory" evidence="2">
    <location>
        <begin position="5"/>
        <end position="117"/>
    </location>
</feature>
<reference evidence="4 5" key="1">
    <citation type="submission" date="2024-09" db="EMBL/GenBank/DDBJ databases">
        <authorList>
            <person name="Sun Q."/>
            <person name="Mori K."/>
        </authorList>
    </citation>
    <scope>NUCLEOTIDE SEQUENCE [LARGE SCALE GENOMIC DNA]</scope>
    <source>
        <strain evidence="4 5">CCM 8677</strain>
    </source>
</reference>
<accession>A0ABV6IFJ1</accession>
<dbReference type="InterPro" id="IPR011006">
    <property type="entry name" value="CheY-like_superfamily"/>
</dbReference>
<dbReference type="InterPro" id="IPR046947">
    <property type="entry name" value="LytR-like"/>
</dbReference>
<evidence type="ECO:0000259" key="3">
    <source>
        <dbReference type="PROSITE" id="PS50930"/>
    </source>
</evidence>
<proteinExistence type="predicted"/>
<dbReference type="InterPro" id="IPR001789">
    <property type="entry name" value="Sig_transdc_resp-reg_receiver"/>
</dbReference>
<dbReference type="Proteomes" id="UP001589844">
    <property type="component" value="Unassembled WGS sequence"/>
</dbReference>
<keyword evidence="1" id="KW-0597">Phosphoprotein</keyword>
<evidence type="ECO:0000313" key="5">
    <source>
        <dbReference type="Proteomes" id="UP001589844"/>
    </source>
</evidence>
<name>A0ABV6IFJ1_9BURK</name>
<comment type="caution">
    <text evidence="4">The sequence shown here is derived from an EMBL/GenBank/DDBJ whole genome shotgun (WGS) entry which is preliminary data.</text>
</comment>
<dbReference type="Pfam" id="PF00072">
    <property type="entry name" value="Response_reg"/>
    <property type="match status" value="1"/>
</dbReference>
<evidence type="ECO:0000256" key="1">
    <source>
        <dbReference type="PROSITE-ProRule" id="PRU00169"/>
    </source>
</evidence>
<dbReference type="PROSITE" id="PS50110">
    <property type="entry name" value="RESPONSE_REGULATORY"/>
    <property type="match status" value="1"/>
</dbReference>
<feature type="domain" description="HTH LytTR-type" evidence="3">
    <location>
        <begin position="176"/>
        <end position="278"/>
    </location>
</feature>
<dbReference type="SMART" id="SM00850">
    <property type="entry name" value="LytTR"/>
    <property type="match status" value="1"/>
</dbReference>
<keyword evidence="5" id="KW-1185">Reference proteome</keyword>
<evidence type="ECO:0000313" key="4">
    <source>
        <dbReference type="EMBL" id="MFC0350563.1"/>
    </source>
</evidence>
<dbReference type="PANTHER" id="PTHR37299:SF1">
    <property type="entry name" value="STAGE 0 SPORULATION PROTEIN A HOMOLOG"/>
    <property type="match status" value="1"/>
</dbReference>
<dbReference type="PANTHER" id="PTHR37299">
    <property type="entry name" value="TRANSCRIPTIONAL REGULATOR-RELATED"/>
    <property type="match status" value="1"/>
</dbReference>
<dbReference type="Pfam" id="PF04397">
    <property type="entry name" value="LytTR"/>
    <property type="match status" value="1"/>
</dbReference>
<dbReference type="EMBL" id="JBHLXJ010000013">
    <property type="protein sequence ID" value="MFC0350563.1"/>
    <property type="molecule type" value="Genomic_DNA"/>
</dbReference>
<gene>
    <name evidence="4" type="ORF">ACFFJH_12140</name>
</gene>
<organism evidence="4 5">
    <name type="scientific">Undibacterium danionis</name>
    <dbReference type="NCBI Taxonomy" id="1812100"/>
    <lineage>
        <taxon>Bacteria</taxon>
        <taxon>Pseudomonadati</taxon>
        <taxon>Pseudomonadota</taxon>
        <taxon>Betaproteobacteria</taxon>
        <taxon>Burkholderiales</taxon>
        <taxon>Oxalobacteraceae</taxon>
        <taxon>Undibacterium</taxon>
    </lineage>
</organism>
<feature type="modified residue" description="4-aspartylphosphate" evidence="1">
    <location>
        <position position="57"/>
    </location>
</feature>
<dbReference type="RefSeq" id="WP_390213197.1">
    <property type="nucleotide sequence ID" value="NZ_JBHLXJ010000013.1"/>
</dbReference>
<dbReference type="InterPro" id="IPR007492">
    <property type="entry name" value="LytTR_DNA-bd_dom"/>
</dbReference>
<sequence length="278" mass="32238">MTTITAMIVDDEAPMRDYLRSKLKKIWPDLQIVAEAANGIVAIEEAQLHQPDIIFLDIRMPGKNGIEAATQLAQQALIIFVTAYDEYAVQAFERGAMDYLLKPIDNDRLQQTCLRLQQRIEEKQLHKNSHLGSHINQVTNSNKLSESTSQSKQVEQLLTQLMQHQQSQQRDYLRWIQASVGNTLRMISTKEILFFKSDEKYTLVQTEQAEFLIRKTLKELEDELDPKEFWRIHRSTLVRVSAVAEVTRDFRGRQMLGLKGSSEKLEVSRNHTHLFQQM</sequence>
<evidence type="ECO:0000259" key="2">
    <source>
        <dbReference type="PROSITE" id="PS50110"/>
    </source>
</evidence>